<gene>
    <name evidence="1" type="ORF">TCLT_LOCUS5283</name>
</gene>
<organism evidence="3">
    <name type="scientific">Thelazia callipaeda</name>
    <name type="common">Oriental eyeworm</name>
    <name type="synonym">Parasitic nematode</name>
    <dbReference type="NCBI Taxonomy" id="103827"/>
    <lineage>
        <taxon>Eukaryota</taxon>
        <taxon>Metazoa</taxon>
        <taxon>Ecdysozoa</taxon>
        <taxon>Nematoda</taxon>
        <taxon>Chromadorea</taxon>
        <taxon>Rhabditida</taxon>
        <taxon>Spirurina</taxon>
        <taxon>Spiruromorpha</taxon>
        <taxon>Thelazioidea</taxon>
        <taxon>Thelaziidae</taxon>
        <taxon>Thelazia</taxon>
    </lineage>
</organism>
<sequence>MSNSVITAVTTCNSVTTITTTTATVLQKQSVVGDTSSITHLFTSTNTSSNLTETPVKVQVVEQKIVTEKKTLTTTSAKVPMLLSNVKTAATQSLDDSESVPKTLEQSDLIAFEEQPMQQSDQCAISDANTVTEVGAPEVCDASSDDIISTPNLQPSVMDKENELTATVSTTDVPKSISDITLLNFFLSARDMKKNILDDKAIRPMSAKNTNCNNEREEDVYTAYSGPNALRKTQSEHSGRLADELKETLKEVVNTKICSINSRVATIKPPTKRLTEKQKEKLTASCEHLQMQDGYEPNTKGGSISQLLAASGMGPRYELRRKLSSISEKSAEIINGADEVNLPAPSSVSCPTTTRISKDHKRLPRTLQNYRDNTHYGVRQSVFAELKVPLRAKLKIEDQSLATSTANGAIISPKLQGTHSIFQIVNTTSEIKWNKWIPNGKNVKLKNKISDESGNFYQRSIAVVDARPPWNSSPLKDGELDRIAPLQPVISRHFYQRKWLSASHLDHSPYDNMKCESENIRGRRQSDWNLDIKQTRSRSAARVHTRVPLAVMLRNSSYVKWTPNGTGDHRKPVKERLWWS</sequence>
<name>A0A0N5CXZ3_THECL</name>
<proteinExistence type="predicted"/>
<evidence type="ECO:0000313" key="2">
    <source>
        <dbReference type="Proteomes" id="UP000276776"/>
    </source>
</evidence>
<dbReference type="EMBL" id="UYYF01004331">
    <property type="protein sequence ID" value="VDN02508.1"/>
    <property type="molecule type" value="Genomic_DNA"/>
</dbReference>
<evidence type="ECO:0000313" key="1">
    <source>
        <dbReference type="EMBL" id="VDN02508.1"/>
    </source>
</evidence>
<dbReference type="AlphaFoldDB" id="A0A0N5CXZ3"/>
<evidence type="ECO:0000313" key="3">
    <source>
        <dbReference type="WBParaSite" id="TCLT_0000529401-mRNA-1"/>
    </source>
</evidence>
<reference evidence="1 2" key="2">
    <citation type="submission" date="2018-11" db="EMBL/GenBank/DDBJ databases">
        <authorList>
            <consortium name="Pathogen Informatics"/>
        </authorList>
    </citation>
    <scope>NUCLEOTIDE SEQUENCE [LARGE SCALE GENOMIC DNA]</scope>
</reference>
<protein>
    <submittedName>
        <fullName evidence="3">Polycomb protein Asx</fullName>
    </submittedName>
</protein>
<reference evidence="3" key="1">
    <citation type="submission" date="2017-02" db="UniProtKB">
        <authorList>
            <consortium name="WormBaseParasite"/>
        </authorList>
    </citation>
    <scope>IDENTIFICATION</scope>
</reference>
<keyword evidence="2" id="KW-1185">Reference proteome</keyword>
<dbReference type="WBParaSite" id="TCLT_0000529401-mRNA-1">
    <property type="protein sequence ID" value="TCLT_0000529401-mRNA-1"/>
    <property type="gene ID" value="TCLT_0000529401"/>
</dbReference>
<dbReference type="Proteomes" id="UP000276776">
    <property type="component" value="Unassembled WGS sequence"/>
</dbReference>
<accession>A0A0N5CXZ3</accession>
<dbReference type="OrthoDB" id="5876175at2759"/>